<evidence type="ECO:0000256" key="1">
    <source>
        <dbReference type="ARBA" id="ARBA00004651"/>
    </source>
</evidence>
<dbReference type="InterPro" id="IPR010627">
    <property type="entry name" value="Prepilin_pept_A24_N"/>
</dbReference>
<feature type="transmembrane region" description="Helical" evidence="7">
    <location>
        <begin position="220"/>
        <end position="239"/>
    </location>
</feature>
<dbReference type="Gene3D" id="1.20.120.1220">
    <property type="match status" value="1"/>
</dbReference>
<dbReference type="RefSeq" id="WP_148973648.1">
    <property type="nucleotide sequence ID" value="NZ_VTER01000002.1"/>
</dbReference>
<evidence type="ECO:0000256" key="2">
    <source>
        <dbReference type="ARBA" id="ARBA00005801"/>
    </source>
</evidence>
<evidence type="ECO:0000259" key="8">
    <source>
        <dbReference type="Pfam" id="PF01478"/>
    </source>
</evidence>
<protein>
    <submittedName>
        <fullName evidence="10">Prepilin peptidase</fullName>
    </submittedName>
</protein>
<organism evidence="10 11">
    <name type="scientific">Bacillus infantis</name>
    <dbReference type="NCBI Taxonomy" id="324767"/>
    <lineage>
        <taxon>Bacteria</taxon>
        <taxon>Bacillati</taxon>
        <taxon>Bacillota</taxon>
        <taxon>Bacilli</taxon>
        <taxon>Bacillales</taxon>
        <taxon>Bacillaceae</taxon>
        <taxon>Bacillus</taxon>
    </lineage>
</organism>
<dbReference type="PANTHER" id="PTHR30487:SF0">
    <property type="entry name" value="PREPILIN LEADER PEPTIDASE_N-METHYLTRANSFERASE-RELATED"/>
    <property type="match status" value="1"/>
</dbReference>
<feature type="domain" description="Prepilin type IV endopeptidase peptidase" evidence="8">
    <location>
        <begin position="101"/>
        <end position="204"/>
    </location>
</feature>
<dbReference type="GO" id="GO:0006465">
    <property type="term" value="P:signal peptide processing"/>
    <property type="evidence" value="ECO:0007669"/>
    <property type="project" value="TreeGrafter"/>
</dbReference>
<reference evidence="10 11" key="1">
    <citation type="submission" date="2019-08" db="EMBL/GenBank/DDBJ databases">
        <title>Bacillus genomes from the desert of Cuatro Cienegas, Coahuila.</title>
        <authorList>
            <person name="Olmedo-Alvarez G."/>
        </authorList>
    </citation>
    <scope>NUCLEOTIDE SEQUENCE [LARGE SCALE GENOMIC DNA]</scope>
    <source>
        <strain evidence="10 11">CH446_14T</strain>
    </source>
</reference>
<sequence length="247" mass="27187">MSLIVLLYGLLLGSFYNVVGLRVPLKQSIVKPRSHCPYCQHTLRPFELIPVVSYLLQGGKCRRCKAPVSPLYPAVELSTGLLFVLAPLVMGWTFELAIAWTLISLLVIVFVSDIKYMIIPDKVLLVFAVIFLLERIFIPLSPWWDSAAGAAAGFFLLLFIAVVSKGGMGGGDIKLFAVIGLALGIKTVLLTFFLATLFGAFFGIAGLLTGKIEKGKPIPFGPYIALGCLTAYFWGDRLLHWYLYSFM</sequence>
<comment type="similarity">
    <text evidence="2">Belongs to the peptidase A24 family.</text>
</comment>
<keyword evidence="4 7" id="KW-0812">Transmembrane</keyword>
<evidence type="ECO:0000256" key="6">
    <source>
        <dbReference type="ARBA" id="ARBA00023136"/>
    </source>
</evidence>
<dbReference type="InterPro" id="IPR000045">
    <property type="entry name" value="Prepilin_IV_endopep_pep"/>
</dbReference>
<dbReference type="PANTHER" id="PTHR30487">
    <property type="entry name" value="TYPE 4 PREPILIN-LIKE PROTEINS LEADER PEPTIDE-PROCESSING ENZYME"/>
    <property type="match status" value="1"/>
</dbReference>
<comment type="caution">
    <text evidence="10">The sequence shown here is derived from an EMBL/GenBank/DDBJ whole genome shotgun (WGS) entry which is preliminary data.</text>
</comment>
<proteinExistence type="inferred from homology"/>
<evidence type="ECO:0000259" key="9">
    <source>
        <dbReference type="Pfam" id="PF06750"/>
    </source>
</evidence>
<feature type="transmembrane region" description="Helical" evidence="7">
    <location>
        <begin position="146"/>
        <end position="163"/>
    </location>
</feature>
<name>A0A5D4RNE4_9BACI</name>
<dbReference type="AlphaFoldDB" id="A0A5D4RNE4"/>
<evidence type="ECO:0000256" key="3">
    <source>
        <dbReference type="ARBA" id="ARBA00022475"/>
    </source>
</evidence>
<keyword evidence="3" id="KW-1003">Cell membrane</keyword>
<gene>
    <name evidence="10" type="ORF">FZD51_04400</name>
</gene>
<keyword evidence="6 7" id="KW-0472">Membrane</keyword>
<dbReference type="Pfam" id="PF01478">
    <property type="entry name" value="Peptidase_A24"/>
    <property type="match status" value="1"/>
</dbReference>
<keyword evidence="5 7" id="KW-1133">Transmembrane helix</keyword>
<dbReference type="Pfam" id="PF06750">
    <property type="entry name" value="A24_N_bact"/>
    <property type="match status" value="1"/>
</dbReference>
<feature type="transmembrane region" description="Helical" evidence="7">
    <location>
        <begin position="81"/>
        <end position="111"/>
    </location>
</feature>
<dbReference type="GO" id="GO:0004190">
    <property type="term" value="F:aspartic-type endopeptidase activity"/>
    <property type="evidence" value="ECO:0007669"/>
    <property type="project" value="InterPro"/>
</dbReference>
<feature type="transmembrane region" description="Helical" evidence="7">
    <location>
        <begin position="175"/>
        <end position="208"/>
    </location>
</feature>
<accession>A0A5D4RNE4</accession>
<dbReference type="EMBL" id="VTER01000002">
    <property type="protein sequence ID" value="TYS51278.1"/>
    <property type="molecule type" value="Genomic_DNA"/>
</dbReference>
<evidence type="ECO:0000256" key="4">
    <source>
        <dbReference type="ARBA" id="ARBA00022692"/>
    </source>
</evidence>
<feature type="domain" description="Prepilin peptidase A24 N-terminal" evidence="9">
    <location>
        <begin position="7"/>
        <end position="86"/>
    </location>
</feature>
<dbReference type="InterPro" id="IPR050882">
    <property type="entry name" value="Prepilin_peptidase/N-MTase"/>
</dbReference>
<dbReference type="GO" id="GO:0005886">
    <property type="term" value="C:plasma membrane"/>
    <property type="evidence" value="ECO:0007669"/>
    <property type="project" value="UniProtKB-SubCell"/>
</dbReference>
<evidence type="ECO:0000256" key="5">
    <source>
        <dbReference type="ARBA" id="ARBA00022989"/>
    </source>
</evidence>
<evidence type="ECO:0000256" key="7">
    <source>
        <dbReference type="SAM" id="Phobius"/>
    </source>
</evidence>
<evidence type="ECO:0000313" key="10">
    <source>
        <dbReference type="EMBL" id="TYS51278.1"/>
    </source>
</evidence>
<dbReference type="Proteomes" id="UP000322139">
    <property type="component" value="Unassembled WGS sequence"/>
</dbReference>
<comment type="subcellular location">
    <subcellularLocation>
        <location evidence="1">Cell membrane</location>
        <topology evidence="1">Multi-pass membrane protein</topology>
    </subcellularLocation>
</comment>
<feature type="transmembrane region" description="Helical" evidence="7">
    <location>
        <begin position="123"/>
        <end position="140"/>
    </location>
</feature>
<evidence type="ECO:0000313" key="11">
    <source>
        <dbReference type="Proteomes" id="UP000322139"/>
    </source>
</evidence>